<feature type="compositionally biased region" description="Low complexity" evidence="1">
    <location>
        <begin position="109"/>
        <end position="120"/>
    </location>
</feature>
<feature type="compositionally biased region" description="Basic and acidic residues" evidence="1">
    <location>
        <begin position="201"/>
        <end position="211"/>
    </location>
</feature>
<feature type="signal peptide" evidence="2">
    <location>
        <begin position="1"/>
        <end position="31"/>
    </location>
</feature>
<evidence type="ECO:0000313" key="4">
    <source>
        <dbReference type="Proteomes" id="UP001189429"/>
    </source>
</evidence>
<dbReference type="Proteomes" id="UP001189429">
    <property type="component" value="Unassembled WGS sequence"/>
</dbReference>
<feature type="compositionally biased region" description="Basic residues" evidence="1">
    <location>
        <begin position="123"/>
        <end position="133"/>
    </location>
</feature>
<feature type="compositionally biased region" description="Basic residues" evidence="1">
    <location>
        <begin position="90"/>
        <end position="106"/>
    </location>
</feature>
<evidence type="ECO:0000256" key="2">
    <source>
        <dbReference type="SAM" id="SignalP"/>
    </source>
</evidence>
<dbReference type="EMBL" id="CAUYUJ010014393">
    <property type="protein sequence ID" value="CAK0840608.1"/>
    <property type="molecule type" value="Genomic_DNA"/>
</dbReference>
<evidence type="ECO:0000313" key="3">
    <source>
        <dbReference type="EMBL" id="CAK0840608.1"/>
    </source>
</evidence>
<reference evidence="3" key="1">
    <citation type="submission" date="2023-10" db="EMBL/GenBank/DDBJ databases">
        <authorList>
            <person name="Chen Y."/>
            <person name="Shah S."/>
            <person name="Dougan E. K."/>
            <person name="Thang M."/>
            <person name="Chan C."/>
        </authorList>
    </citation>
    <scope>NUCLEOTIDE SEQUENCE [LARGE SCALE GENOMIC DNA]</scope>
</reference>
<gene>
    <name evidence="3" type="ORF">PCOR1329_LOCUS36008</name>
</gene>
<feature type="region of interest" description="Disordered" evidence="1">
    <location>
        <begin position="181"/>
        <end position="211"/>
    </location>
</feature>
<organism evidence="3 4">
    <name type="scientific">Prorocentrum cordatum</name>
    <dbReference type="NCBI Taxonomy" id="2364126"/>
    <lineage>
        <taxon>Eukaryota</taxon>
        <taxon>Sar</taxon>
        <taxon>Alveolata</taxon>
        <taxon>Dinophyceae</taxon>
        <taxon>Prorocentrales</taxon>
        <taxon>Prorocentraceae</taxon>
        <taxon>Prorocentrum</taxon>
    </lineage>
</organism>
<proteinExistence type="predicted"/>
<accession>A0ABN9T6D4</accession>
<feature type="compositionally biased region" description="Basic and acidic residues" evidence="1">
    <location>
        <begin position="134"/>
        <end position="151"/>
    </location>
</feature>
<keyword evidence="4" id="KW-1185">Reference proteome</keyword>
<keyword evidence="2" id="KW-0732">Signal</keyword>
<comment type="caution">
    <text evidence="3">The sequence shown here is derived from an EMBL/GenBank/DDBJ whole genome shotgun (WGS) entry which is preliminary data.</text>
</comment>
<feature type="region of interest" description="Disordered" evidence="1">
    <location>
        <begin position="37"/>
        <end position="67"/>
    </location>
</feature>
<feature type="compositionally biased region" description="Basic and acidic residues" evidence="1">
    <location>
        <begin position="54"/>
        <end position="67"/>
    </location>
</feature>
<protein>
    <submittedName>
        <fullName evidence="3">Uncharacterized protein</fullName>
    </submittedName>
</protein>
<feature type="region of interest" description="Disordered" evidence="1">
    <location>
        <begin position="80"/>
        <end position="162"/>
    </location>
</feature>
<sequence>MFRDPLPRRSVQSMFRLPVVVAALCWRAAGAVRGEQWSGSWQPRYGGGGQDSRGYGRADWRQSHDTDRRLDRLERLELLHLEARDDHRGDGKHKKDKKKKKGKKHTRDSSSSTSSSSTSSGRDKKKKKKKDKRRDRSRDRRKDKKGKREDAAGLPAGDMAELQEFRRQAEVLRIRQEVQDAIASQGVPGSGGTRGAPRTPPPRERQPEKFTPKTAKLVVAEARVLLNGECRSLVAPGAATWAEVKQQLSAHPVADIKPLYAQLRPDGPVPRAREQVVEGIMETLLARVAG</sequence>
<evidence type="ECO:0000256" key="1">
    <source>
        <dbReference type="SAM" id="MobiDB-lite"/>
    </source>
</evidence>
<name>A0ABN9T6D4_9DINO</name>
<feature type="compositionally biased region" description="Basic and acidic residues" evidence="1">
    <location>
        <begin position="80"/>
        <end position="89"/>
    </location>
</feature>
<feature type="chain" id="PRO_5045551574" evidence="2">
    <location>
        <begin position="32"/>
        <end position="290"/>
    </location>
</feature>